<keyword evidence="4 6" id="KW-0560">Oxidoreductase</keyword>
<comment type="function">
    <text evidence="6">Involved in coproporphyrin-dependent heme b biosynthesis. Catalyzes the oxidation of coproporphyrinogen III to coproporphyrin III.</text>
</comment>
<evidence type="ECO:0000256" key="6">
    <source>
        <dbReference type="RuleBase" id="RU364052"/>
    </source>
</evidence>
<dbReference type="InterPro" id="IPR002937">
    <property type="entry name" value="Amino_oxidase"/>
</dbReference>
<dbReference type="Gene3D" id="3.50.50.60">
    <property type="entry name" value="FAD/NAD(P)-binding domain"/>
    <property type="match status" value="1"/>
</dbReference>
<dbReference type="PANTHER" id="PTHR42923:SF3">
    <property type="entry name" value="PROTOPORPHYRINOGEN OXIDASE"/>
    <property type="match status" value="1"/>
</dbReference>
<evidence type="ECO:0000256" key="5">
    <source>
        <dbReference type="ARBA" id="ARBA00023133"/>
    </source>
</evidence>
<organism evidence="9">
    <name type="scientific">Telmatobacter sp. DSM 110680</name>
    <dbReference type="NCBI Taxonomy" id="3036704"/>
    <lineage>
        <taxon>Bacteria</taxon>
        <taxon>Pseudomonadati</taxon>
        <taxon>Acidobacteriota</taxon>
        <taxon>Terriglobia</taxon>
        <taxon>Terriglobales</taxon>
        <taxon>Acidobacteriaceae</taxon>
        <taxon>Telmatobacter</taxon>
    </lineage>
</organism>
<dbReference type="SUPFAM" id="SSF51905">
    <property type="entry name" value="FAD/NAD(P)-binding domain"/>
    <property type="match status" value="1"/>
</dbReference>
<dbReference type="RefSeq" id="WP_348263005.1">
    <property type="nucleotide sequence ID" value="NZ_CP121196.1"/>
</dbReference>
<evidence type="ECO:0000256" key="4">
    <source>
        <dbReference type="ARBA" id="ARBA00023002"/>
    </source>
</evidence>
<dbReference type="GO" id="GO:0006783">
    <property type="term" value="P:heme biosynthetic process"/>
    <property type="evidence" value="ECO:0007669"/>
    <property type="project" value="UniProtKB-UniRule"/>
</dbReference>
<comment type="pathway">
    <text evidence="6">Porphyrin-containing compound metabolism; protoheme biosynthesis.</text>
</comment>
<dbReference type="SUPFAM" id="SSF54373">
    <property type="entry name" value="FAD-linked reductases, C-terminal domain"/>
    <property type="match status" value="1"/>
</dbReference>
<feature type="region of interest" description="Disordered" evidence="7">
    <location>
        <begin position="212"/>
        <end position="236"/>
    </location>
</feature>
<dbReference type="Pfam" id="PF01593">
    <property type="entry name" value="Amino_oxidase"/>
    <property type="match status" value="1"/>
</dbReference>
<dbReference type="AlphaFoldDB" id="A0AAU7DL30"/>
<evidence type="ECO:0000313" key="9">
    <source>
        <dbReference type="EMBL" id="XBH17780.1"/>
    </source>
</evidence>
<feature type="compositionally biased region" description="Low complexity" evidence="7">
    <location>
        <begin position="213"/>
        <end position="222"/>
    </location>
</feature>
<keyword evidence="6" id="KW-0963">Cytoplasm</keyword>
<proteinExistence type="inferred from homology"/>
<comment type="similarity">
    <text evidence="6">Belongs to the protoporphyrinogen/coproporphyrinogen oxidase family. Coproporphyrinogen III oxidase subfamily.</text>
</comment>
<comment type="catalytic activity">
    <reaction evidence="6">
        <text>coproporphyrinogen III + 3 O2 = coproporphyrin III + 3 H2O2</text>
        <dbReference type="Rhea" id="RHEA:43436"/>
        <dbReference type="ChEBI" id="CHEBI:15379"/>
        <dbReference type="ChEBI" id="CHEBI:16240"/>
        <dbReference type="ChEBI" id="CHEBI:57309"/>
        <dbReference type="ChEBI" id="CHEBI:131725"/>
        <dbReference type="EC" id="1.3.3.15"/>
    </reaction>
</comment>
<keyword evidence="3 6" id="KW-0274">FAD</keyword>
<dbReference type="NCBIfam" id="TIGR00562">
    <property type="entry name" value="proto_IX_ox"/>
    <property type="match status" value="1"/>
</dbReference>
<evidence type="ECO:0000256" key="7">
    <source>
        <dbReference type="SAM" id="MobiDB-lite"/>
    </source>
</evidence>
<dbReference type="Gene3D" id="1.10.3110.10">
    <property type="entry name" value="protoporphyrinogen ix oxidase, domain 3"/>
    <property type="match status" value="1"/>
</dbReference>
<evidence type="ECO:0000256" key="2">
    <source>
        <dbReference type="ARBA" id="ARBA00022630"/>
    </source>
</evidence>
<comment type="subcellular location">
    <subcellularLocation>
        <location evidence="6">Cytoplasm</location>
    </subcellularLocation>
</comment>
<dbReference type="PANTHER" id="PTHR42923">
    <property type="entry name" value="PROTOPORPHYRINOGEN OXIDASE"/>
    <property type="match status" value="1"/>
</dbReference>
<keyword evidence="5 6" id="KW-0350">Heme biosynthesis</keyword>
<dbReference type="Gene3D" id="3.90.660.20">
    <property type="entry name" value="Protoporphyrinogen oxidase, mitochondrial, domain 2"/>
    <property type="match status" value="1"/>
</dbReference>
<protein>
    <recommendedName>
        <fullName evidence="6">Coproporphyrinogen III oxidase</fullName>
        <ecNumber evidence="6">1.3.3.15</ecNumber>
    </recommendedName>
</protein>
<sequence>MRVAIIGGGIAGMAAAFELEKARAAGADVEYTLFEARAKLGGSLASETVNGVVLERGPDSFLSEKPAGAELCRELGLADQLTPSNDANRKTYIVVKNKLVPLPDGLMFLIPTKLVPTALSGLFSPATKIRMGLELLHPPRPSGQDESVAALVKRHFGQEAVDRLADPLLSGIYGGDATQLSARTVLPKLVEMETEYGSLTRGMLAAHKKMRAKMAAARSSSGNSGGQPAGEEKRSAPRSIFTTLKGGLQQLVNALEARLNPKWVRKSTSVSALDRVGDGWRVRSGGADETYDAVIVASPAWAAGGMLAATDAGLGDELNGIPYSSSITVNLVFDEAQLGRLPDGFGFLVPAVEGRAMLACTFVHRKFAGRTPTGKAVLRAFLGGAKNEALLDQSDEVLVATVRRELSEILGLRVVGPHIPAEATQVSRWRRAMAQYAVGHQDRMNRVKEHVAALPGLRLAGNAYDGIGIPDCIRTGRNAAKELLAEKQVAVSSR</sequence>
<keyword evidence="2 6" id="KW-0285">Flavoprotein</keyword>
<comment type="cofactor">
    <cofactor evidence="1 6">
        <name>FAD</name>
        <dbReference type="ChEBI" id="CHEBI:57692"/>
    </cofactor>
</comment>
<dbReference type="EMBL" id="CP121196">
    <property type="protein sequence ID" value="XBH17780.1"/>
    <property type="molecule type" value="Genomic_DNA"/>
</dbReference>
<dbReference type="GO" id="GO:0005737">
    <property type="term" value="C:cytoplasm"/>
    <property type="evidence" value="ECO:0007669"/>
    <property type="project" value="UniProtKB-SubCell"/>
</dbReference>
<name>A0AAU7DL30_9BACT</name>
<dbReference type="GO" id="GO:0004729">
    <property type="term" value="F:oxygen-dependent protoporphyrinogen oxidase activity"/>
    <property type="evidence" value="ECO:0007669"/>
    <property type="project" value="UniProtKB-UniRule"/>
</dbReference>
<reference evidence="9" key="1">
    <citation type="submission" date="2023-03" db="EMBL/GenBank/DDBJ databases">
        <title>Edaphobacter sp.</title>
        <authorList>
            <person name="Huber K.J."/>
            <person name="Papendorf J."/>
            <person name="Pilke C."/>
            <person name="Bunk B."/>
            <person name="Sproeer C."/>
            <person name="Pester M."/>
        </authorList>
    </citation>
    <scope>NUCLEOTIDE SEQUENCE</scope>
    <source>
        <strain evidence="9">DSM 110680</strain>
    </source>
</reference>
<evidence type="ECO:0000256" key="3">
    <source>
        <dbReference type="ARBA" id="ARBA00022827"/>
    </source>
</evidence>
<dbReference type="InterPro" id="IPR050464">
    <property type="entry name" value="Zeta_carotene_desat/Oxidored"/>
</dbReference>
<gene>
    <name evidence="9" type="primary">hemG</name>
    <name evidence="9" type="ORF">P8935_00255</name>
</gene>
<dbReference type="InterPro" id="IPR036188">
    <property type="entry name" value="FAD/NAD-bd_sf"/>
</dbReference>
<dbReference type="InterPro" id="IPR004572">
    <property type="entry name" value="Protoporphyrinogen_oxidase"/>
</dbReference>
<dbReference type="EC" id="1.3.3.15" evidence="6"/>
<evidence type="ECO:0000256" key="1">
    <source>
        <dbReference type="ARBA" id="ARBA00001974"/>
    </source>
</evidence>
<accession>A0AAU7DL30</accession>
<evidence type="ECO:0000259" key="8">
    <source>
        <dbReference type="Pfam" id="PF01593"/>
    </source>
</evidence>
<feature type="domain" description="Amine oxidase" evidence="8">
    <location>
        <begin position="10"/>
        <end position="484"/>
    </location>
</feature>